<dbReference type="SMART" id="SM00249">
    <property type="entry name" value="PHD"/>
    <property type="match status" value="1"/>
</dbReference>
<evidence type="ECO:0000313" key="10">
    <source>
        <dbReference type="Proteomes" id="UP000800092"/>
    </source>
</evidence>
<feature type="compositionally biased region" description="Acidic residues" evidence="7">
    <location>
        <begin position="441"/>
        <end position="451"/>
    </location>
</feature>
<dbReference type="Gene3D" id="3.30.40.10">
    <property type="entry name" value="Zinc/RING finger domain, C3HC4 (zinc finger)"/>
    <property type="match status" value="1"/>
</dbReference>
<dbReference type="PANTHER" id="PTHR46174">
    <property type="entry name" value="CXXC-TYPE ZINC FINGER PROTEIN 1"/>
    <property type="match status" value="1"/>
</dbReference>
<dbReference type="InterPro" id="IPR013083">
    <property type="entry name" value="Znf_RING/FYVE/PHD"/>
</dbReference>
<dbReference type="InterPro" id="IPR011011">
    <property type="entry name" value="Znf_FYVE_PHD"/>
</dbReference>
<organism evidence="9 10">
    <name type="scientific">Viridothelium virens</name>
    <name type="common">Speckled blister lichen</name>
    <name type="synonym">Trypethelium virens</name>
    <dbReference type="NCBI Taxonomy" id="1048519"/>
    <lineage>
        <taxon>Eukaryota</taxon>
        <taxon>Fungi</taxon>
        <taxon>Dikarya</taxon>
        <taxon>Ascomycota</taxon>
        <taxon>Pezizomycotina</taxon>
        <taxon>Dothideomycetes</taxon>
        <taxon>Dothideomycetes incertae sedis</taxon>
        <taxon>Trypetheliales</taxon>
        <taxon>Trypetheliaceae</taxon>
        <taxon>Viridothelium</taxon>
    </lineage>
</organism>
<feature type="compositionally biased region" description="Polar residues" evidence="7">
    <location>
        <begin position="195"/>
        <end position="219"/>
    </location>
</feature>
<dbReference type="CDD" id="cd16039">
    <property type="entry name" value="PHD_SPP1"/>
    <property type="match status" value="1"/>
</dbReference>
<protein>
    <recommendedName>
        <fullName evidence="8">PHD-type domain-containing protein</fullName>
    </recommendedName>
</protein>
<dbReference type="GO" id="GO:0008270">
    <property type="term" value="F:zinc ion binding"/>
    <property type="evidence" value="ECO:0007669"/>
    <property type="project" value="UniProtKB-KW"/>
</dbReference>
<feature type="domain" description="PHD-type" evidence="8">
    <location>
        <begin position="456"/>
        <end position="507"/>
    </location>
</feature>
<feature type="region of interest" description="Disordered" evidence="7">
    <location>
        <begin position="1"/>
        <end position="43"/>
    </location>
</feature>
<name>A0A6A6H0X1_VIRVR</name>
<evidence type="ECO:0000256" key="3">
    <source>
        <dbReference type="ARBA" id="ARBA00022771"/>
    </source>
</evidence>
<feature type="compositionally biased region" description="Polar residues" evidence="7">
    <location>
        <begin position="67"/>
        <end position="77"/>
    </location>
</feature>
<evidence type="ECO:0000256" key="5">
    <source>
        <dbReference type="ARBA" id="ARBA00023242"/>
    </source>
</evidence>
<dbReference type="SUPFAM" id="SSF57903">
    <property type="entry name" value="FYVE/PHD zinc finger"/>
    <property type="match status" value="1"/>
</dbReference>
<accession>A0A6A6H0X1</accession>
<gene>
    <name evidence="9" type="ORF">EV356DRAFT_552111</name>
</gene>
<proteinExistence type="predicted"/>
<feature type="compositionally biased region" description="Low complexity" evidence="7">
    <location>
        <begin position="240"/>
        <end position="252"/>
    </location>
</feature>
<comment type="subcellular location">
    <subcellularLocation>
        <location evidence="1">Nucleus</location>
    </subcellularLocation>
</comment>
<dbReference type="GO" id="GO:0045893">
    <property type="term" value="P:positive regulation of DNA-templated transcription"/>
    <property type="evidence" value="ECO:0007669"/>
    <property type="project" value="TreeGrafter"/>
</dbReference>
<feature type="region of interest" description="Disordered" evidence="7">
    <location>
        <begin position="529"/>
        <end position="558"/>
    </location>
</feature>
<keyword evidence="5" id="KW-0539">Nucleus</keyword>
<dbReference type="Pfam" id="PF00628">
    <property type="entry name" value="PHD"/>
    <property type="match status" value="1"/>
</dbReference>
<feature type="compositionally biased region" description="Low complexity" evidence="7">
    <location>
        <begin position="300"/>
        <end position="311"/>
    </location>
</feature>
<feature type="compositionally biased region" description="Basic and acidic residues" evidence="7">
    <location>
        <begin position="277"/>
        <end position="291"/>
    </location>
</feature>
<keyword evidence="2" id="KW-0479">Metal-binding</keyword>
<dbReference type="PROSITE" id="PS50016">
    <property type="entry name" value="ZF_PHD_2"/>
    <property type="match status" value="1"/>
</dbReference>
<dbReference type="OrthoDB" id="436852at2759"/>
<dbReference type="GO" id="GO:0048188">
    <property type="term" value="C:Set1C/COMPASS complex"/>
    <property type="evidence" value="ECO:0007669"/>
    <property type="project" value="InterPro"/>
</dbReference>
<evidence type="ECO:0000259" key="8">
    <source>
        <dbReference type="PROSITE" id="PS50016"/>
    </source>
</evidence>
<reference evidence="9" key="1">
    <citation type="journal article" date="2020" name="Stud. Mycol.">
        <title>101 Dothideomycetes genomes: a test case for predicting lifestyles and emergence of pathogens.</title>
        <authorList>
            <person name="Haridas S."/>
            <person name="Albert R."/>
            <person name="Binder M."/>
            <person name="Bloem J."/>
            <person name="Labutti K."/>
            <person name="Salamov A."/>
            <person name="Andreopoulos B."/>
            <person name="Baker S."/>
            <person name="Barry K."/>
            <person name="Bills G."/>
            <person name="Bluhm B."/>
            <person name="Cannon C."/>
            <person name="Castanera R."/>
            <person name="Culley D."/>
            <person name="Daum C."/>
            <person name="Ezra D."/>
            <person name="Gonzalez J."/>
            <person name="Henrissat B."/>
            <person name="Kuo A."/>
            <person name="Liang C."/>
            <person name="Lipzen A."/>
            <person name="Lutzoni F."/>
            <person name="Magnuson J."/>
            <person name="Mondo S."/>
            <person name="Nolan M."/>
            <person name="Ohm R."/>
            <person name="Pangilinan J."/>
            <person name="Park H.-J."/>
            <person name="Ramirez L."/>
            <person name="Alfaro M."/>
            <person name="Sun H."/>
            <person name="Tritt A."/>
            <person name="Yoshinaga Y."/>
            <person name="Zwiers L.-H."/>
            <person name="Turgeon B."/>
            <person name="Goodwin S."/>
            <person name="Spatafora J."/>
            <person name="Crous P."/>
            <person name="Grigoriev I."/>
        </authorList>
    </citation>
    <scope>NUCLEOTIDE SEQUENCE</scope>
    <source>
        <strain evidence="9">Tuck. ex Michener</strain>
    </source>
</reference>
<feature type="compositionally biased region" description="Polar residues" evidence="7">
    <location>
        <begin position="330"/>
        <end position="341"/>
    </location>
</feature>
<feature type="compositionally biased region" description="Low complexity" evidence="7">
    <location>
        <begin position="549"/>
        <end position="558"/>
    </location>
</feature>
<feature type="compositionally biased region" description="Polar residues" evidence="7">
    <location>
        <begin position="356"/>
        <end position="385"/>
    </location>
</feature>
<keyword evidence="4" id="KW-0862">Zinc</keyword>
<keyword evidence="10" id="KW-1185">Reference proteome</keyword>
<feature type="region of interest" description="Disordered" evidence="7">
    <location>
        <begin position="61"/>
        <end position="451"/>
    </location>
</feature>
<evidence type="ECO:0000256" key="4">
    <source>
        <dbReference type="ARBA" id="ARBA00022833"/>
    </source>
</evidence>
<feature type="compositionally biased region" description="Low complexity" evidence="7">
    <location>
        <begin position="393"/>
        <end position="440"/>
    </location>
</feature>
<evidence type="ECO:0000256" key="1">
    <source>
        <dbReference type="ARBA" id="ARBA00004123"/>
    </source>
</evidence>
<dbReference type="InterPro" id="IPR019787">
    <property type="entry name" value="Znf_PHD-finger"/>
</dbReference>
<evidence type="ECO:0000313" key="9">
    <source>
        <dbReference type="EMBL" id="KAF2231370.1"/>
    </source>
</evidence>
<feature type="compositionally biased region" description="Polar residues" evidence="7">
    <location>
        <begin position="314"/>
        <end position="323"/>
    </location>
</feature>
<evidence type="ECO:0000256" key="7">
    <source>
        <dbReference type="SAM" id="MobiDB-lite"/>
    </source>
</evidence>
<dbReference type="PANTHER" id="PTHR46174:SF1">
    <property type="entry name" value="CXXC-TYPE ZINC FINGER PROTEIN 1"/>
    <property type="match status" value="1"/>
</dbReference>
<dbReference type="PROSITE" id="PS01359">
    <property type="entry name" value="ZF_PHD_1"/>
    <property type="match status" value="1"/>
</dbReference>
<keyword evidence="3 6" id="KW-0863">Zinc-finger</keyword>
<dbReference type="InterPro" id="IPR019786">
    <property type="entry name" value="Zinc_finger_PHD-type_CS"/>
</dbReference>
<feature type="compositionally biased region" description="Polar residues" evidence="7">
    <location>
        <begin position="20"/>
        <end position="30"/>
    </location>
</feature>
<evidence type="ECO:0000256" key="2">
    <source>
        <dbReference type="ARBA" id="ARBA00022723"/>
    </source>
</evidence>
<evidence type="ECO:0000256" key="6">
    <source>
        <dbReference type="PROSITE-ProRule" id="PRU00146"/>
    </source>
</evidence>
<dbReference type="EMBL" id="ML991828">
    <property type="protein sequence ID" value="KAF2231370.1"/>
    <property type="molecule type" value="Genomic_DNA"/>
</dbReference>
<dbReference type="InterPro" id="IPR037869">
    <property type="entry name" value="Spp1/CFP1"/>
</dbReference>
<dbReference type="AlphaFoldDB" id="A0A6A6H0X1"/>
<dbReference type="InterPro" id="IPR001965">
    <property type="entry name" value="Znf_PHD"/>
</dbReference>
<sequence length="558" mass="58354">MSNLSDLLNPAPASEPASPKVSSDAPNLPSQYPAENGDAARKVAGTTYDAASALTALAHSSAPANGPWTQHSPTLSYATYPPLASTDQYSSRRYSDDRPGSTYSATAWPVEPSPPVDRFEQPISPTLDQYHHGSKSPEQPRRQSLQARHSPPPRLPPIQGLTSTLHEQAKQEQKAYEQDTTKIISPASFPANIGDNKQSLDGVATSSTLSHMDNESTIDQVHKSSPLPENTKAAPLQRVSSAAEPTSAASPAVHIKPEPSATPREITPAQAPGLDDETLKAVEALKNEHGLRGSGARKQSSPSIAAIPAAPTMTVETKSTATTGKKRSAPRTTTKKGTASTVKKPPAKKRKVNVLTDASSPTTTPLSSQGPHRSSATPTSRTSKTPAIRGGTANNNNSHSSPIPAAAAQAHPSNSSPSASRPGSSAAISASASASPAAGASDDDASDDAATTDDNERYCICRRPDNHTWMIACDGGCDDWFHGACVNIAEADGELIDTYICPNCERAGKGRTTWKAMCRRDGCRRPARVGRGGRGGGGGGKRWGRRGRGVSTVVRSVG</sequence>
<feature type="compositionally biased region" description="Gly residues" evidence="7">
    <location>
        <begin position="530"/>
        <end position="541"/>
    </location>
</feature>
<dbReference type="Proteomes" id="UP000800092">
    <property type="component" value="Unassembled WGS sequence"/>
</dbReference>
<feature type="compositionally biased region" description="Basic and acidic residues" evidence="7">
    <location>
        <begin position="167"/>
        <end position="180"/>
    </location>
</feature>